<protein>
    <submittedName>
        <fullName evidence="2">Uncharacterized protein</fullName>
    </submittedName>
</protein>
<dbReference type="AlphaFoldDB" id="A0A8T0VQS7"/>
<dbReference type="EMBL" id="CM029040">
    <property type="protein sequence ID" value="KAG2635946.1"/>
    <property type="molecule type" value="Genomic_DNA"/>
</dbReference>
<evidence type="ECO:0000313" key="2">
    <source>
        <dbReference type="EMBL" id="KAG2635946.1"/>
    </source>
</evidence>
<keyword evidence="3" id="KW-1185">Reference proteome</keyword>
<evidence type="ECO:0000256" key="1">
    <source>
        <dbReference type="SAM" id="Phobius"/>
    </source>
</evidence>
<keyword evidence="1" id="KW-0812">Transmembrane</keyword>
<sequence length="106" mass="12209">MVVECKKRNITNTVQMEGYRNRTIVVNGGNKLMTCERITWGAWTSRYIKAGSFMFNPFTQSNVMLSWRRKFSFADVKLSKELFLWLVLLCVPGSGCFYVLCTSFGV</sequence>
<keyword evidence="1" id="KW-0472">Membrane</keyword>
<evidence type="ECO:0000313" key="3">
    <source>
        <dbReference type="Proteomes" id="UP000823388"/>
    </source>
</evidence>
<accession>A0A8T0VQS7</accession>
<keyword evidence="1" id="KW-1133">Transmembrane helix</keyword>
<dbReference type="Proteomes" id="UP000823388">
    <property type="component" value="Chromosome 2N"/>
</dbReference>
<feature type="transmembrane region" description="Helical" evidence="1">
    <location>
        <begin position="82"/>
        <end position="100"/>
    </location>
</feature>
<organism evidence="2 3">
    <name type="scientific">Panicum virgatum</name>
    <name type="common">Blackwell switchgrass</name>
    <dbReference type="NCBI Taxonomy" id="38727"/>
    <lineage>
        <taxon>Eukaryota</taxon>
        <taxon>Viridiplantae</taxon>
        <taxon>Streptophyta</taxon>
        <taxon>Embryophyta</taxon>
        <taxon>Tracheophyta</taxon>
        <taxon>Spermatophyta</taxon>
        <taxon>Magnoliopsida</taxon>
        <taxon>Liliopsida</taxon>
        <taxon>Poales</taxon>
        <taxon>Poaceae</taxon>
        <taxon>PACMAD clade</taxon>
        <taxon>Panicoideae</taxon>
        <taxon>Panicodae</taxon>
        <taxon>Paniceae</taxon>
        <taxon>Panicinae</taxon>
        <taxon>Panicum</taxon>
        <taxon>Panicum sect. Hiantes</taxon>
    </lineage>
</organism>
<name>A0A8T0VQS7_PANVG</name>
<reference evidence="2" key="1">
    <citation type="submission" date="2020-05" db="EMBL/GenBank/DDBJ databases">
        <title>WGS assembly of Panicum virgatum.</title>
        <authorList>
            <person name="Lovell J.T."/>
            <person name="Jenkins J."/>
            <person name="Shu S."/>
            <person name="Juenger T.E."/>
            <person name="Schmutz J."/>
        </authorList>
    </citation>
    <scope>NUCLEOTIDE SEQUENCE</scope>
    <source>
        <strain evidence="2">AP13</strain>
    </source>
</reference>
<gene>
    <name evidence="2" type="ORF">PVAP13_2NG407703</name>
</gene>
<proteinExistence type="predicted"/>
<comment type="caution">
    <text evidence="2">The sequence shown here is derived from an EMBL/GenBank/DDBJ whole genome shotgun (WGS) entry which is preliminary data.</text>
</comment>